<dbReference type="AlphaFoldDB" id="A0AAV0J5I0"/>
<dbReference type="EMBL" id="CAMGYJ010000004">
    <property type="protein sequence ID" value="CAI0404539.1"/>
    <property type="molecule type" value="Genomic_DNA"/>
</dbReference>
<evidence type="ECO:0000313" key="1">
    <source>
        <dbReference type="EMBL" id="CAI0404539.1"/>
    </source>
</evidence>
<proteinExistence type="predicted"/>
<gene>
    <name evidence="1" type="ORF">LITE_LOCUS12520</name>
    <name evidence="2" type="ORF">LITE_LOCUS12601</name>
</gene>
<organism evidence="1 3">
    <name type="scientific">Linum tenue</name>
    <dbReference type="NCBI Taxonomy" id="586396"/>
    <lineage>
        <taxon>Eukaryota</taxon>
        <taxon>Viridiplantae</taxon>
        <taxon>Streptophyta</taxon>
        <taxon>Embryophyta</taxon>
        <taxon>Tracheophyta</taxon>
        <taxon>Spermatophyta</taxon>
        <taxon>Magnoliopsida</taxon>
        <taxon>eudicotyledons</taxon>
        <taxon>Gunneridae</taxon>
        <taxon>Pentapetalae</taxon>
        <taxon>rosids</taxon>
        <taxon>fabids</taxon>
        <taxon>Malpighiales</taxon>
        <taxon>Linaceae</taxon>
        <taxon>Linum</taxon>
    </lineage>
</organism>
<evidence type="ECO:0000313" key="2">
    <source>
        <dbReference type="EMBL" id="CAI0404760.1"/>
    </source>
</evidence>
<dbReference type="Proteomes" id="UP001154282">
    <property type="component" value="Unassembled WGS sequence"/>
</dbReference>
<dbReference type="EMBL" id="CAMGYJ010000004">
    <property type="protein sequence ID" value="CAI0404760.1"/>
    <property type="molecule type" value="Genomic_DNA"/>
</dbReference>
<sequence length="34" mass="3549">MMATMVGVIFAHGIGISGGVTSTESFLKKVLPRI</sequence>
<evidence type="ECO:0000313" key="3">
    <source>
        <dbReference type="Proteomes" id="UP001154282"/>
    </source>
</evidence>
<keyword evidence="3" id="KW-1185">Reference proteome</keyword>
<reference evidence="1" key="1">
    <citation type="submission" date="2022-08" db="EMBL/GenBank/DDBJ databases">
        <authorList>
            <person name="Gutierrez-Valencia J."/>
        </authorList>
    </citation>
    <scope>NUCLEOTIDE SEQUENCE</scope>
</reference>
<comment type="caution">
    <text evidence="1">The sequence shown here is derived from an EMBL/GenBank/DDBJ whole genome shotgun (WGS) entry which is preliminary data.</text>
</comment>
<name>A0AAV0J5I0_9ROSI</name>
<protein>
    <submittedName>
        <fullName evidence="1">Uncharacterized protein</fullName>
    </submittedName>
</protein>
<accession>A0AAV0J5I0</accession>